<reference evidence="2 3" key="1">
    <citation type="submission" date="2020-03" db="EMBL/GenBank/DDBJ databases">
        <title>Cyclobacterium plantarum sp. nov., a marine bacterium isolated from a coastal-marine wetland.</title>
        <authorList>
            <person name="Sanchez-Porro C."/>
            <person name="Ventosa A."/>
            <person name="Amoozegar M."/>
        </authorList>
    </citation>
    <scope>NUCLEOTIDE SEQUENCE [LARGE SCALE GENOMIC DNA]</scope>
    <source>
        <strain evidence="2 3">GBPx2</strain>
    </source>
</reference>
<accession>A0ABX0H9P1</accession>
<proteinExistence type="predicted"/>
<comment type="caution">
    <text evidence="2">The sequence shown here is derived from an EMBL/GenBank/DDBJ whole genome shotgun (WGS) entry which is preliminary data.</text>
</comment>
<dbReference type="InterPro" id="IPR041049">
    <property type="entry name" value="DUF5615"/>
</dbReference>
<keyword evidence="3" id="KW-1185">Reference proteome</keyword>
<evidence type="ECO:0000313" key="2">
    <source>
        <dbReference type="EMBL" id="NHE57161.1"/>
    </source>
</evidence>
<dbReference type="Proteomes" id="UP000649799">
    <property type="component" value="Unassembled WGS sequence"/>
</dbReference>
<dbReference type="Pfam" id="PF18480">
    <property type="entry name" value="DUF5615"/>
    <property type="match status" value="1"/>
</dbReference>
<evidence type="ECO:0000313" key="3">
    <source>
        <dbReference type="Proteomes" id="UP000649799"/>
    </source>
</evidence>
<organism evidence="2 3">
    <name type="scientific">Cyclobacterium plantarum</name>
    <dbReference type="NCBI Taxonomy" id="2716263"/>
    <lineage>
        <taxon>Bacteria</taxon>
        <taxon>Pseudomonadati</taxon>
        <taxon>Bacteroidota</taxon>
        <taxon>Cytophagia</taxon>
        <taxon>Cytophagales</taxon>
        <taxon>Cyclobacteriaceae</taxon>
        <taxon>Cyclobacterium</taxon>
    </lineage>
</organism>
<dbReference type="EMBL" id="JAANYN010000003">
    <property type="protein sequence ID" value="NHE57161.1"/>
    <property type="molecule type" value="Genomic_DNA"/>
</dbReference>
<name>A0ABX0H9P1_9BACT</name>
<sequence>MKFLFDQNISHKILKFIPNQFSASSTIKKEGLLNATDREIWEFAKQNGYIIVTNDSDFNDLNLLFGFPPKIIWIRTGNLATQDLADLLIANAEEIIKFNEDEDYGCFEIVRMK</sequence>
<dbReference type="RefSeq" id="WP_166146387.1">
    <property type="nucleotide sequence ID" value="NZ_JAANYN010000003.1"/>
</dbReference>
<evidence type="ECO:0000259" key="1">
    <source>
        <dbReference type="Pfam" id="PF18480"/>
    </source>
</evidence>
<feature type="domain" description="DUF5615" evidence="1">
    <location>
        <begin position="1"/>
        <end position="108"/>
    </location>
</feature>
<protein>
    <submittedName>
        <fullName evidence="2">DUF5615 family PIN-like protein</fullName>
    </submittedName>
</protein>
<gene>
    <name evidence="2" type="ORF">G9Q97_10080</name>
</gene>